<dbReference type="Pfam" id="PF00990">
    <property type="entry name" value="GGDEF"/>
    <property type="match status" value="1"/>
</dbReference>
<gene>
    <name evidence="4" type="ORF">J2X19_000508</name>
</gene>
<dbReference type="PROSITE" id="PS50887">
    <property type="entry name" value="GGDEF"/>
    <property type="match status" value="1"/>
</dbReference>
<accession>A0ABU2C3D6</accession>
<sequence>MSVPNAVVDYENMFEWAPVSLWLEDYSAIKQLFDGWRAQGVVDLRAHFRQFPDLLLQCSRSLQVIRVNRQTLLLLAAKSQTELVTRLPEIFGADTLVALTAELDYLWQGCLHFSKETVNYALDGRRIHAEIHVRVLPGYEDTWDRVMVTFDDITARKEIAANLEYVSTHDALTGLYNRAFYAAELKRVAQHGLWPLCVVTMDLNGLKRINDAHGHAAGDAVLKRVGEVLRQARTDANWSMVRTGGDEFVALLPGCNESMAQTLITRIESLVAASNASQPDHALSLSMGMASCDASGQVDETLHQADQRMFAAKTLFYEMAHLERRRF</sequence>
<dbReference type="EMBL" id="JAVDXT010000001">
    <property type="protein sequence ID" value="MDR7375850.1"/>
    <property type="molecule type" value="Genomic_DNA"/>
</dbReference>
<dbReference type="Gene3D" id="3.30.450.20">
    <property type="entry name" value="PAS domain"/>
    <property type="match status" value="1"/>
</dbReference>
<evidence type="ECO:0000313" key="4">
    <source>
        <dbReference type="EMBL" id="MDR7375850.1"/>
    </source>
</evidence>
<dbReference type="InterPro" id="IPR035965">
    <property type="entry name" value="PAS-like_dom_sf"/>
</dbReference>
<dbReference type="InterPro" id="IPR050469">
    <property type="entry name" value="Diguanylate_Cyclase"/>
</dbReference>
<dbReference type="PANTHER" id="PTHR45138:SF9">
    <property type="entry name" value="DIGUANYLATE CYCLASE DGCM-RELATED"/>
    <property type="match status" value="1"/>
</dbReference>
<evidence type="ECO:0000259" key="3">
    <source>
        <dbReference type="PROSITE" id="PS50887"/>
    </source>
</evidence>
<dbReference type="SUPFAM" id="SSF55073">
    <property type="entry name" value="Nucleotide cyclase"/>
    <property type="match status" value="1"/>
</dbReference>
<dbReference type="Gene3D" id="3.30.70.270">
    <property type="match status" value="1"/>
</dbReference>
<protein>
    <recommendedName>
        <fullName evidence="1">diguanylate cyclase</fullName>
        <ecNumber evidence="1">2.7.7.65</ecNumber>
    </recommendedName>
</protein>
<dbReference type="Proteomes" id="UP001180487">
    <property type="component" value="Unassembled WGS sequence"/>
</dbReference>
<dbReference type="InterPro" id="IPR029787">
    <property type="entry name" value="Nucleotide_cyclase"/>
</dbReference>
<keyword evidence="5" id="KW-1185">Reference proteome</keyword>
<evidence type="ECO:0000313" key="5">
    <source>
        <dbReference type="Proteomes" id="UP001180487"/>
    </source>
</evidence>
<name>A0ABU2C3D6_9BURK</name>
<evidence type="ECO:0000256" key="1">
    <source>
        <dbReference type="ARBA" id="ARBA00012528"/>
    </source>
</evidence>
<dbReference type="InterPro" id="IPR000160">
    <property type="entry name" value="GGDEF_dom"/>
</dbReference>
<dbReference type="EC" id="2.7.7.65" evidence="1"/>
<dbReference type="CDD" id="cd01949">
    <property type="entry name" value="GGDEF"/>
    <property type="match status" value="1"/>
</dbReference>
<reference evidence="4 5" key="1">
    <citation type="submission" date="2023-07" db="EMBL/GenBank/DDBJ databases">
        <title>Sorghum-associated microbial communities from plants grown in Nebraska, USA.</title>
        <authorList>
            <person name="Schachtman D."/>
        </authorList>
    </citation>
    <scope>NUCLEOTIDE SEQUENCE [LARGE SCALE GENOMIC DNA]</scope>
    <source>
        <strain evidence="4 5">BE313</strain>
    </source>
</reference>
<comment type="caution">
    <text evidence="4">The sequence shown here is derived from an EMBL/GenBank/DDBJ whole genome shotgun (WGS) entry which is preliminary data.</text>
</comment>
<dbReference type="PANTHER" id="PTHR45138">
    <property type="entry name" value="REGULATORY COMPONENTS OF SENSORY TRANSDUCTION SYSTEM"/>
    <property type="match status" value="1"/>
</dbReference>
<dbReference type="SMART" id="SM00267">
    <property type="entry name" value="GGDEF"/>
    <property type="match status" value="1"/>
</dbReference>
<organism evidence="4 5">
    <name type="scientific">Rhodoferax ferrireducens</name>
    <dbReference type="NCBI Taxonomy" id="192843"/>
    <lineage>
        <taxon>Bacteria</taxon>
        <taxon>Pseudomonadati</taxon>
        <taxon>Pseudomonadota</taxon>
        <taxon>Betaproteobacteria</taxon>
        <taxon>Burkholderiales</taxon>
        <taxon>Comamonadaceae</taxon>
        <taxon>Rhodoferax</taxon>
    </lineage>
</organism>
<proteinExistence type="predicted"/>
<comment type="catalytic activity">
    <reaction evidence="2">
        <text>2 GTP = 3',3'-c-di-GMP + 2 diphosphate</text>
        <dbReference type="Rhea" id="RHEA:24898"/>
        <dbReference type="ChEBI" id="CHEBI:33019"/>
        <dbReference type="ChEBI" id="CHEBI:37565"/>
        <dbReference type="ChEBI" id="CHEBI:58805"/>
        <dbReference type="EC" id="2.7.7.65"/>
    </reaction>
</comment>
<dbReference type="InterPro" id="IPR043128">
    <property type="entry name" value="Rev_trsase/Diguanyl_cyclase"/>
</dbReference>
<dbReference type="SUPFAM" id="SSF55785">
    <property type="entry name" value="PYP-like sensor domain (PAS domain)"/>
    <property type="match status" value="1"/>
</dbReference>
<dbReference type="NCBIfam" id="TIGR00254">
    <property type="entry name" value="GGDEF"/>
    <property type="match status" value="1"/>
</dbReference>
<dbReference type="RefSeq" id="WP_125473917.1">
    <property type="nucleotide sequence ID" value="NZ_JAVDXT010000001.1"/>
</dbReference>
<evidence type="ECO:0000256" key="2">
    <source>
        <dbReference type="ARBA" id="ARBA00034247"/>
    </source>
</evidence>
<feature type="domain" description="GGDEF" evidence="3">
    <location>
        <begin position="194"/>
        <end position="327"/>
    </location>
</feature>